<dbReference type="CDD" id="cd02869">
    <property type="entry name" value="PseudoU_synth_RluA_like"/>
    <property type="match status" value="1"/>
</dbReference>
<gene>
    <name evidence="9" type="ORF">LKD81_03045</name>
</gene>
<dbReference type="GO" id="GO:0120159">
    <property type="term" value="F:rRNA pseudouridine synthase activity"/>
    <property type="evidence" value="ECO:0007669"/>
    <property type="project" value="UniProtKB-ARBA"/>
</dbReference>
<evidence type="ECO:0000256" key="6">
    <source>
        <dbReference type="PROSITE-ProRule" id="PRU00182"/>
    </source>
</evidence>
<feature type="active site" evidence="5">
    <location>
        <position position="161"/>
    </location>
</feature>
<sequence>MSEERKQWIPAADSSVELLSSYGDVESWDVDIADAGVRLDAYLADYYDQYSRSFLQKLVKDGKVLVDNRPVKNNYRLTGGEVLCVQIPQPEQLDVSPEPIPLEILYEDEDLIFVNKPKGMVVHPAPGHSGGTLVNGLLYHCGSSLSGINGVLRPGIVHRIDMDTTGVLVVCKNDLAHNHVARQLADHSITRKYYAIVHGVITEDSGTINQPIGRSRTNRMKMAIDIMNGKRAVTHYRVLERYKDYTYVECQLETGRTHQIRVHMTSINHPLLGDEVYGSRKTPFHLQGQTLHAGVLGLIHPRTGEYLEVCAELPEYFLRLQNSLRNQK</sequence>
<reference evidence="9" key="1">
    <citation type="submission" date="2021-10" db="EMBL/GenBank/DDBJ databases">
        <title>Anaerobic single-cell dispensing facilitates the cultivation of human gut bacteria.</title>
        <authorList>
            <person name="Afrizal A."/>
        </authorList>
    </citation>
    <scope>NUCLEOTIDE SEQUENCE</scope>
    <source>
        <strain evidence="9">CLA-AA-H215</strain>
    </source>
</reference>
<name>A0AAE3E8I2_9FIRM</name>
<dbReference type="CDD" id="cd00165">
    <property type="entry name" value="S4"/>
    <property type="match status" value="1"/>
</dbReference>
<comment type="function">
    <text evidence="7">Responsible for synthesis of pseudouridine from uracil.</text>
</comment>
<dbReference type="GO" id="GO:0000455">
    <property type="term" value="P:enzyme-directed rRNA pseudouridine synthesis"/>
    <property type="evidence" value="ECO:0007669"/>
    <property type="project" value="TreeGrafter"/>
</dbReference>
<dbReference type="InterPro" id="IPR020103">
    <property type="entry name" value="PsdUridine_synth_cat_dom_sf"/>
</dbReference>
<dbReference type="SUPFAM" id="SSF55120">
    <property type="entry name" value="Pseudouridine synthase"/>
    <property type="match status" value="1"/>
</dbReference>
<dbReference type="PROSITE" id="PS50889">
    <property type="entry name" value="S4"/>
    <property type="match status" value="1"/>
</dbReference>
<dbReference type="PANTHER" id="PTHR21600">
    <property type="entry name" value="MITOCHONDRIAL RNA PSEUDOURIDINE SYNTHASE"/>
    <property type="match status" value="1"/>
</dbReference>
<dbReference type="EMBL" id="JAJEQR010000007">
    <property type="protein sequence ID" value="MCC2229980.1"/>
    <property type="molecule type" value="Genomic_DNA"/>
</dbReference>
<keyword evidence="10" id="KW-1185">Reference proteome</keyword>
<protein>
    <recommendedName>
        <fullName evidence="7">Pseudouridine synthase</fullName>
        <ecNumber evidence="7">5.4.99.-</ecNumber>
    </recommendedName>
</protein>
<evidence type="ECO:0000313" key="9">
    <source>
        <dbReference type="EMBL" id="MCC2229980.1"/>
    </source>
</evidence>
<dbReference type="RefSeq" id="WP_308452714.1">
    <property type="nucleotide sequence ID" value="NZ_JBBNHI010000255.1"/>
</dbReference>
<dbReference type="InterPro" id="IPR006224">
    <property type="entry name" value="PsdUridine_synth_RluA-like_CS"/>
</dbReference>
<dbReference type="Pfam" id="PF00849">
    <property type="entry name" value="PseudoU_synth_2"/>
    <property type="match status" value="1"/>
</dbReference>
<dbReference type="AlphaFoldDB" id="A0AAE3E8I2"/>
<dbReference type="PROSITE" id="PS01129">
    <property type="entry name" value="PSI_RLU"/>
    <property type="match status" value="1"/>
</dbReference>
<dbReference type="NCBIfam" id="TIGR00005">
    <property type="entry name" value="rluA_subfam"/>
    <property type="match status" value="1"/>
</dbReference>
<dbReference type="Pfam" id="PF01479">
    <property type="entry name" value="S4"/>
    <property type="match status" value="1"/>
</dbReference>
<dbReference type="Proteomes" id="UP001198182">
    <property type="component" value="Unassembled WGS sequence"/>
</dbReference>
<dbReference type="SMART" id="SM00363">
    <property type="entry name" value="S4"/>
    <property type="match status" value="1"/>
</dbReference>
<evidence type="ECO:0000256" key="1">
    <source>
        <dbReference type="ARBA" id="ARBA00000073"/>
    </source>
</evidence>
<dbReference type="EC" id="5.4.99.-" evidence="7"/>
<comment type="similarity">
    <text evidence="2 7">Belongs to the pseudouridine synthase RluA family.</text>
</comment>
<dbReference type="InterPro" id="IPR050188">
    <property type="entry name" value="RluA_PseudoU_synthase"/>
</dbReference>
<dbReference type="Gene3D" id="3.10.290.10">
    <property type="entry name" value="RNA-binding S4 domain"/>
    <property type="match status" value="1"/>
</dbReference>
<evidence type="ECO:0000256" key="5">
    <source>
        <dbReference type="PIRSR" id="PIRSR606225-1"/>
    </source>
</evidence>
<dbReference type="InterPro" id="IPR006225">
    <property type="entry name" value="PsdUridine_synth_RluC/D"/>
</dbReference>
<evidence type="ECO:0000256" key="7">
    <source>
        <dbReference type="RuleBase" id="RU362028"/>
    </source>
</evidence>
<evidence type="ECO:0000256" key="2">
    <source>
        <dbReference type="ARBA" id="ARBA00010876"/>
    </source>
</evidence>
<dbReference type="InterPro" id="IPR006145">
    <property type="entry name" value="PsdUridine_synth_RsuA/RluA"/>
</dbReference>
<evidence type="ECO:0000259" key="8">
    <source>
        <dbReference type="SMART" id="SM00363"/>
    </source>
</evidence>
<organism evidence="9 10">
    <name type="scientific">Hominifimenecus microfluidus</name>
    <dbReference type="NCBI Taxonomy" id="2885348"/>
    <lineage>
        <taxon>Bacteria</taxon>
        <taxon>Bacillati</taxon>
        <taxon>Bacillota</taxon>
        <taxon>Clostridia</taxon>
        <taxon>Lachnospirales</taxon>
        <taxon>Lachnospiraceae</taxon>
        <taxon>Hominifimenecus</taxon>
    </lineage>
</organism>
<dbReference type="GO" id="GO:0003723">
    <property type="term" value="F:RNA binding"/>
    <property type="evidence" value="ECO:0007669"/>
    <property type="project" value="UniProtKB-KW"/>
</dbReference>
<dbReference type="InterPro" id="IPR002942">
    <property type="entry name" value="S4_RNA-bd"/>
</dbReference>
<proteinExistence type="inferred from homology"/>
<keyword evidence="3 6" id="KW-0694">RNA-binding</keyword>
<comment type="catalytic activity">
    <reaction evidence="1 7">
        <text>a uridine in RNA = a pseudouridine in RNA</text>
        <dbReference type="Rhea" id="RHEA:48348"/>
        <dbReference type="Rhea" id="RHEA-COMP:12068"/>
        <dbReference type="Rhea" id="RHEA-COMP:12069"/>
        <dbReference type="ChEBI" id="CHEBI:65314"/>
        <dbReference type="ChEBI" id="CHEBI:65315"/>
    </reaction>
</comment>
<feature type="domain" description="RNA-binding S4" evidence="8">
    <location>
        <begin position="37"/>
        <end position="101"/>
    </location>
</feature>
<dbReference type="FunFam" id="3.30.2350.10:FF:000006">
    <property type="entry name" value="Pseudouridine synthase"/>
    <property type="match status" value="1"/>
</dbReference>
<accession>A0AAE3E8I2</accession>
<evidence type="ECO:0000256" key="3">
    <source>
        <dbReference type="ARBA" id="ARBA00022884"/>
    </source>
</evidence>
<evidence type="ECO:0000256" key="4">
    <source>
        <dbReference type="ARBA" id="ARBA00023235"/>
    </source>
</evidence>
<comment type="caution">
    <text evidence="9">The sequence shown here is derived from an EMBL/GenBank/DDBJ whole genome shotgun (WGS) entry which is preliminary data.</text>
</comment>
<dbReference type="SUPFAM" id="SSF55174">
    <property type="entry name" value="Alpha-L RNA-binding motif"/>
    <property type="match status" value="1"/>
</dbReference>
<dbReference type="InterPro" id="IPR036986">
    <property type="entry name" value="S4_RNA-bd_sf"/>
</dbReference>
<dbReference type="PANTHER" id="PTHR21600:SF44">
    <property type="entry name" value="RIBOSOMAL LARGE SUBUNIT PSEUDOURIDINE SYNTHASE D"/>
    <property type="match status" value="1"/>
</dbReference>
<dbReference type="Gene3D" id="3.30.2350.10">
    <property type="entry name" value="Pseudouridine synthase"/>
    <property type="match status" value="1"/>
</dbReference>
<evidence type="ECO:0000313" key="10">
    <source>
        <dbReference type="Proteomes" id="UP001198182"/>
    </source>
</evidence>
<keyword evidence="4 7" id="KW-0413">Isomerase</keyword>